<dbReference type="CDD" id="cd02440">
    <property type="entry name" value="AdoMet_MTases"/>
    <property type="match status" value="1"/>
</dbReference>
<dbReference type="AlphaFoldDB" id="A0A953J3V1"/>
<keyword evidence="3" id="KW-0949">S-adenosyl-L-methionine</keyword>
<evidence type="ECO:0000256" key="2">
    <source>
        <dbReference type="ARBA" id="ARBA00022679"/>
    </source>
</evidence>
<dbReference type="Gene3D" id="3.40.50.150">
    <property type="entry name" value="Vaccinia Virus protein VP39"/>
    <property type="match status" value="1"/>
</dbReference>
<feature type="domain" description="Ribosomal RNA adenine methylase transferase N-terminal" evidence="4">
    <location>
        <begin position="22"/>
        <end position="157"/>
    </location>
</feature>
<sequence length="177" mass="19975">MRICPSYLSFILYNPIRKALTDREKVLDESGIAESSVVLEVGAGNGFLTEALARRARKVYAVELQAGMVRKLRKRLRKFGDKVVIIMADIAQYAPEEGFADTALLYFSFHEVGNQEEGAARIGKAVRKGGILSIYEPVFEVDNAAMQKSLGLFERAGFRREAERRGRFVHFARMIRQ</sequence>
<keyword evidence="1 5" id="KW-0489">Methyltransferase</keyword>
<comment type="caution">
    <text evidence="5">The sequence shown here is derived from an EMBL/GenBank/DDBJ whole genome shotgun (WGS) entry which is preliminary data.</text>
</comment>
<dbReference type="EMBL" id="JAIOIV010000045">
    <property type="protein sequence ID" value="MBZ0155803.1"/>
    <property type="molecule type" value="Genomic_DNA"/>
</dbReference>
<keyword evidence="2" id="KW-0808">Transferase</keyword>
<organism evidence="5 6">
    <name type="scientific">Candidatus Nitrobium versatile</name>
    <dbReference type="NCBI Taxonomy" id="2884831"/>
    <lineage>
        <taxon>Bacteria</taxon>
        <taxon>Pseudomonadati</taxon>
        <taxon>Nitrospirota</taxon>
        <taxon>Nitrospiria</taxon>
        <taxon>Nitrospirales</taxon>
        <taxon>Nitrospiraceae</taxon>
        <taxon>Candidatus Nitrobium</taxon>
    </lineage>
</organism>
<dbReference type="GO" id="GO:0000179">
    <property type="term" value="F:rRNA (adenine-N6,N6-)-dimethyltransferase activity"/>
    <property type="evidence" value="ECO:0007669"/>
    <property type="project" value="InterPro"/>
</dbReference>
<proteinExistence type="predicted"/>
<evidence type="ECO:0000259" key="4">
    <source>
        <dbReference type="SMART" id="SM00650"/>
    </source>
</evidence>
<dbReference type="PANTHER" id="PTHR43861">
    <property type="entry name" value="TRANS-ACONITATE 2-METHYLTRANSFERASE-RELATED"/>
    <property type="match status" value="1"/>
</dbReference>
<reference evidence="5" key="2">
    <citation type="submission" date="2021-08" db="EMBL/GenBank/DDBJ databases">
        <authorList>
            <person name="Dalcin Martins P."/>
        </authorList>
    </citation>
    <scope>NUCLEOTIDE SEQUENCE</scope>
    <source>
        <strain evidence="5">MAG_39</strain>
    </source>
</reference>
<gene>
    <name evidence="5" type="ORF">K8I29_06240</name>
</gene>
<dbReference type="SMART" id="SM00650">
    <property type="entry name" value="rADc"/>
    <property type="match status" value="1"/>
</dbReference>
<evidence type="ECO:0000256" key="3">
    <source>
        <dbReference type="ARBA" id="ARBA00022691"/>
    </source>
</evidence>
<evidence type="ECO:0000256" key="1">
    <source>
        <dbReference type="ARBA" id="ARBA00022603"/>
    </source>
</evidence>
<dbReference type="InterPro" id="IPR041698">
    <property type="entry name" value="Methyltransf_25"/>
</dbReference>
<dbReference type="Pfam" id="PF13649">
    <property type="entry name" value="Methyltransf_25"/>
    <property type="match status" value="1"/>
</dbReference>
<evidence type="ECO:0000313" key="5">
    <source>
        <dbReference type="EMBL" id="MBZ0155803.1"/>
    </source>
</evidence>
<dbReference type="InterPro" id="IPR029063">
    <property type="entry name" value="SAM-dependent_MTases_sf"/>
</dbReference>
<name>A0A953J3V1_9BACT</name>
<dbReference type="InterPro" id="IPR020598">
    <property type="entry name" value="rRNA_Ade_methylase_Trfase_N"/>
</dbReference>
<evidence type="ECO:0000313" key="6">
    <source>
        <dbReference type="Proteomes" id="UP000705867"/>
    </source>
</evidence>
<dbReference type="SUPFAM" id="SSF53335">
    <property type="entry name" value="S-adenosyl-L-methionine-dependent methyltransferases"/>
    <property type="match status" value="1"/>
</dbReference>
<protein>
    <submittedName>
        <fullName evidence="5">Class I SAM-dependent methyltransferase</fullName>
    </submittedName>
</protein>
<reference evidence="5" key="1">
    <citation type="journal article" date="2021" name="bioRxiv">
        <title>Unraveling nitrogen, sulfur and carbon metabolic pathways and microbial community transcriptional responses to substrate deprivation and toxicity stresses in a bioreactor mimicking anoxic brackish coastal sediment conditions.</title>
        <authorList>
            <person name="Martins P.D."/>
            <person name="Echeveste M.J."/>
            <person name="Arshad A."/>
            <person name="Kurth J."/>
            <person name="Ouboter H."/>
            <person name="Jetten M.S.M."/>
            <person name="Welte C.U."/>
        </authorList>
    </citation>
    <scope>NUCLEOTIDE SEQUENCE</scope>
    <source>
        <strain evidence="5">MAG_39</strain>
    </source>
</reference>
<accession>A0A953J3V1</accession>
<dbReference type="Proteomes" id="UP000705867">
    <property type="component" value="Unassembled WGS sequence"/>
</dbReference>